<dbReference type="Proteomes" id="UP001165065">
    <property type="component" value="Unassembled WGS sequence"/>
</dbReference>
<dbReference type="Pfam" id="PF02096">
    <property type="entry name" value="60KD_IMP"/>
    <property type="match status" value="1"/>
</dbReference>
<sequence length="557" mass="60879">MLSQKSPQLYRPNLWSSTRRSYYYIAPALQAIHDFVPFCSGNYAASISLLAVTVRACLLPLSWYSIRESGKLARVLPEVQMLHTVYVRNLVDVPAGDSLKRRALTLQFMKGARAIFQLRGVKPYMPFVPVLAQMPLFLLFASEIRGMVEGVDLDSSVAATNIAAALPDSGILWFTDLTQADTSEIVLGSAFCAMIYTSLEIGLGTSVASNSNANKTNIIVTLKSFLQHGSILLLPVVATMPTGVWPLLGQEHKAQLVSEYQDDAKDAMSANRRARAGQKFVEGYKPVGHGIFKRGEASYKIGLPRESSIKVEKEDPRFNMSLEADVPEKIVQMANEGRLGGVDARGVVVPKKEELRDDIRVKKTGGGGRGKDGGGGGGKGKARKGKKKGKWRYAPIMAKKAVVPDKFKSGAGAKKPSFFSTVFDMDLWKDRKDSNEYGARNKKQLKVGKITAGKSYVPAGLTAAQYAAARAKDQAKKDKSYAKNVAKAGKFEDYTDFYKKRGTDLNGSWLKSVTNGHKMVKTKYDYSGTTGTGYKDMKQFEGFLGKTAGKKGVKAKK</sequence>
<evidence type="ECO:0000256" key="2">
    <source>
        <dbReference type="ARBA" id="ARBA00022692"/>
    </source>
</evidence>
<comment type="caution">
    <text evidence="8">The sequence shown here is derived from an EMBL/GenBank/DDBJ whole genome shotgun (WGS) entry which is preliminary data.</text>
</comment>
<comment type="similarity">
    <text evidence="5">Belongs to the OXA1/ALB3/YidC family.</text>
</comment>
<feature type="region of interest" description="Disordered" evidence="6">
    <location>
        <begin position="359"/>
        <end position="390"/>
    </location>
</feature>
<dbReference type="PANTHER" id="PTHR12428:SF65">
    <property type="entry name" value="CYTOCHROME C OXIDASE ASSEMBLY PROTEIN COX18, MITOCHONDRIAL"/>
    <property type="match status" value="1"/>
</dbReference>
<evidence type="ECO:0000256" key="4">
    <source>
        <dbReference type="ARBA" id="ARBA00023136"/>
    </source>
</evidence>
<evidence type="ECO:0000259" key="7">
    <source>
        <dbReference type="Pfam" id="PF02096"/>
    </source>
</evidence>
<accession>A0A9W7LFK3</accession>
<feature type="domain" description="Membrane insertase YidC/Oxa/ALB C-terminal" evidence="7">
    <location>
        <begin position="43"/>
        <end position="199"/>
    </location>
</feature>
<reference evidence="9" key="1">
    <citation type="journal article" date="2023" name="Commun. Biol.">
        <title>Genome analysis of Parmales, the sister group of diatoms, reveals the evolutionary specialization of diatoms from phago-mixotrophs to photoautotrophs.</title>
        <authorList>
            <person name="Ban H."/>
            <person name="Sato S."/>
            <person name="Yoshikawa S."/>
            <person name="Yamada K."/>
            <person name="Nakamura Y."/>
            <person name="Ichinomiya M."/>
            <person name="Sato N."/>
            <person name="Blanc-Mathieu R."/>
            <person name="Endo H."/>
            <person name="Kuwata A."/>
            <person name="Ogata H."/>
        </authorList>
    </citation>
    <scope>NUCLEOTIDE SEQUENCE [LARGE SCALE GENOMIC DNA]</scope>
</reference>
<name>A0A9W7LFK3_9STRA</name>
<dbReference type="EMBL" id="BRYA01000373">
    <property type="protein sequence ID" value="GMI48071.1"/>
    <property type="molecule type" value="Genomic_DNA"/>
</dbReference>
<evidence type="ECO:0000256" key="5">
    <source>
        <dbReference type="RuleBase" id="RU003945"/>
    </source>
</evidence>
<evidence type="ECO:0000313" key="8">
    <source>
        <dbReference type="EMBL" id="GMI48071.1"/>
    </source>
</evidence>
<keyword evidence="9" id="KW-1185">Reference proteome</keyword>
<dbReference type="OrthoDB" id="2148490at2759"/>
<dbReference type="GO" id="GO:0005743">
    <property type="term" value="C:mitochondrial inner membrane"/>
    <property type="evidence" value="ECO:0007669"/>
    <property type="project" value="TreeGrafter"/>
</dbReference>
<evidence type="ECO:0000313" key="9">
    <source>
        <dbReference type="Proteomes" id="UP001165065"/>
    </source>
</evidence>
<dbReference type="InterPro" id="IPR028055">
    <property type="entry name" value="YidC/Oxa/ALB_C"/>
</dbReference>
<keyword evidence="4" id="KW-0472">Membrane</keyword>
<proteinExistence type="inferred from homology"/>
<dbReference type="PANTHER" id="PTHR12428">
    <property type="entry name" value="OXA1"/>
    <property type="match status" value="1"/>
</dbReference>
<feature type="compositionally biased region" description="Basic residues" evidence="6">
    <location>
        <begin position="380"/>
        <end position="390"/>
    </location>
</feature>
<feature type="compositionally biased region" description="Gly residues" evidence="6">
    <location>
        <begin position="364"/>
        <end position="379"/>
    </location>
</feature>
<dbReference type="GO" id="GO:0032977">
    <property type="term" value="F:membrane insertase activity"/>
    <property type="evidence" value="ECO:0007669"/>
    <property type="project" value="InterPro"/>
</dbReference>
<dbReference type="GO" id="GO:0032979">
    <property type="term" value="P:protein insertion into mitochondrial inner membrane from matrix"/>
    <property type="evidence" value="ECO:0007669"/>
    <property type="project" value="TreeGrafter"/>
</dbReference>
<evidence type="ECO:0000256" key="1">
    <source>
        <dbReference type="ARBA" id="ARBA00004141"/>
    </source>
</evidence>
<protein>
    <recommendedName>
        <fullName evidence="7">Membrane insertase YidC/Oxa/ALB C-terminal domain-containing protein</fullName>
    </recommendedName>
</protein>
<dbReference type="InterPro" id="IPR001708">
    <property type="entry name" value="YidC/ALB3/OXA1/COX18"/>
</dbReference>
<dbReference type="AlphaFoldDB" id="A0A9W7LFK3"/>
<gene>
    <name evidence="8" type="ORF">TrCOL_g7612</name>
</gene>
<keyword evidence="3" id="KW-1133">Transmembrane helix</keyword>
<organism evidence="8 9">
    <name type="scientific">Triparma columacea</name>
    <dbReference type="NCBI Taxonomy" id="722753"/>
    <lineage>
        <taxon>Eukaryota</taxon>
        <taxon>Sar</taxon>
        <taxon>Stramenopiles</taxon>
        <taxon>Ochrophyta</taxon>
        <taxon>Bolidophyceae</taxon>
        <taxon>Parmales</taxon>
        <taxon>Triparmaceae</taxon>
        <taxon>Triparma</taxon>
    </lineage>
</organism>
<comment type="subcellular location">
    <subcellularLocation>
        <location evidence="1 5">Membrane</location>
        <topology evidence="1 5">Multi-pass membrane protein</topology>
    </subcellularLocation>
</comment>
<evidence type="ECO:0000256" key="3">
    <source>
        <dbReference type="ARBA" id="ARBA00022989"/>
    </source>
</evidence>
<evidence type="ECO:0000256" key="6">
    <source>
        <dbReference type="SAM" id="MobiDB-lite"/>
    </source>
</evidence>
<keyword evidence="2 5" id="KW-0812">Transmembrane</keyword>